<dbReference type="InterPro" id="IPR019734">
    <property type="entry name" value="TPR_rpt"/>
</dbReference>
<dbReference type="SUPFAM" id="SSF52540">
    <property type="entry name" value="P-loop containing nucleoside triphosphate hydrolases"/>
    <property type="match status" value="1"/>
</dbReference>
<evidence type="ECO:0000313" key="4">
    <source>
        <dbReference type="EMBL" id="RKR03214.1"/>
    </source>
</evidence>
<dbReference type="PANTHER" id="PTHR12788:SF10">
    <property type="entry name" value="PROTEIN-TYROSINE SULFOTRANSFERASE"/>
    <property type="match status" value="1"/>
</dbReference>
<dbReference type="PROSITE" id="PS50005">
    <property type="entry name" value="TPR"/>
    <property type="match status" value="2"/>
</dbReference>
<keyword evidence="1" id="KW-0808">Transferase</keyword>
<protein>
    <submittedName>
        <fullName evidence="4">Tetratricopeptide repeat protein</fullName>
    </submittedName>
</protein>
<dbReference type="Proteomes" id="UP000273675">
    <property type="component" value="Unassembled WGS sequence"/>
</dbReference>
<dbReference type="PANTHER" id="PTHR12788">
    <property type="entry name" value="PROTEIN-TYROSINE SULFOTRANSFERASE 2"/>
    <property type="match status" value="1"/>
</dbReference>
<organism evidence="4 5">
    <name type="scientific">Maricaulis maris</name>
    <dbReference type="NCBI Taxonomy" id="74318"/>
    <lineage>
        <taxon>Bacteria</taxon>
        <taxon>Pseudomonadati</taxon>
        <taxon>Pseudomonadota</taxon>
        <taxon>Alphaproteobacteria</taxon>
        <taxon>Maricaulales</taxon>
        <taxon>Maricaulaceae</taxon>
        <taxon>Maricaulis</taxon>
    </lineage>
</organism>
<dbReference type="OrthoDB" id="9800698at2"/>
<dbReference type="InterPro" id="IPR027417">
    <property type="entry name" value="P-loop_NTPase"/>
</dbReference>
<evidence type="ECO:0000313" key="5">
    <source>
        <dbReference type="Proteomes" id="UP000273675"/>
    </source>
</evidence>
<feature type="region of interest" description="Disordered" evidence="3">
    <location>
        <begin position="667"/>
        <end position="699"/>
    </location>
</feature>
<name>A0A495DKR7_9PROT</name>
<dbReference type="AlphaFoldDB" id="A0A495DKR7"/>
<keyword evidence="2" id="KW-0802">TPR repeat</keyword>
<proteinExistence type="predicted"/>
<dbReference type="InterPro" id="IPR026634">
    <property type="entry name" value="TPST-like"/>
</dbReference>
<gene>
    <name evidence="4" type="ORF">C7435_1165</name>
</gene>
<feature type="repeat" description="TPR" evidence="2">
    <location>
        <begin position="244"/>
        <end position="277"/>
    </location>
</feature>
<evidence type="ECO:0000256" key="3">
    <source>
        <dbReference type="SAM" id="MobiDB-lite"/>
    </source>
</evidence>
<evidence type="ECO:0000256" key="1">
    <source>
        <dbReference type="ARBA" id="ARBA00022679"/>
    </source>
</evidence>
<dbReference type="Gene3D" id="3.40.50.300">
    <property type="entry name" value="P-loop containing nucleotide triphosphate hydrolases"/>
    <property type="match status" value="1"/>
</dbReference>
<dbReference type="Pfam" id="PF14559">
    <property type="entry name" value="TPR_19"/>
    <property type="match status" value="2"/>
</dbReference>
<dbReference type="RefSeq" id="WP_121210360.1">
    <property type="nucleotide sequence ID" value="NZ_RBIM01000002.1"/>
</dbReference>
<dbReference type="SUPFAM" id="SSF48452">
    <property type="entry name" value="TPR-like"/>
    <property type="match status" value="1"/>
</dbReference>
<feature type="compositionally biased region" description="Basic and acidic residues" evidence="3">
    <location>
        <begin position="671"/>
        <end position="687"/>
    </location>
</feature>
<dbReference type="GO" id="GO:0008476">
    <property type="term" value="F:protein-tyrosine sulfotransferase activity"/>
    <property type="evidence" value="ECO:0007669"/>
    <property type="project" value="InterPro"/>
</dbReference>
<evidence type="ECO:0000256" key="2">
    <source>
        <dbReference type="PROSITE-ProRule" id="PRU00339"/>
    </source>
</evidence>
<reference evidence="4 5" key="1">
    <citation type="submission" date="2018-10" db="EMBL/GenBank/DDBJ databases">
        <title>Genomic Encyclopedia of Type Strains, Phase IV (KMG-IV): sequencing the most valuable type-strain genomes for metagenomic binning, comparative biology and taxonomic classification.</title>
        <authorList>
            <person name="Goeker M."/>
        </authorList>
    </citation>
    <scope>NUCLEOTIDE SEQUENCE [LARGE SCALE GENOMIC DNA]</scope>
    <source>
        <strain evidence="4 5">DSM 4734</strain>
    </source>
</reference>
<dbReference type="Pfam" id="PF13469">
    <property type="entry name" value="Sulfotransfer_3"/>
    <property type="match status" value="1"/>
</dbReference>
<sequence length="709" mass="77340">MSDPRLAEAGQRRLAEDFAGARGLCDAVLAEMPDNAEAMAIQGVCALETGDLAAGSSWLDRAEAADPANASAPLYRSIQHEMSGNLAAALEAASRAATLAPGRFDVQGRLGDVAGRAGVYDLAGDALSRALEIEPQHPAAAHLALMLAAARLETGDFAAARKAARSAETGGLAGSPDLLRVQAMVSRQLGDWVAMSDQAGRWLAAAPDDEEARGALALALGEQGYYRRAVEIFRPVVDAHPGDAENWAALGRLMIGARDMASARSAFQRALSLDDACAEASFGLARIETMFGHTDEAIALARQTLEHDPAQLEAYGMLCELTRGALPEVDIERLQAEIDRPDLAVDRKAIGLFALGDCRHAAKQRDAAFAAWRAANSCKHVQHTGKARSAYDRGAHEARVDRLIAAFDEVDTTAPVMGTGPTPVFIVGMPRSGTTLLEAALAAHEDVVGGGELSAMIVILAEFERWAKQDRYSGGPIPEARLEAWRARYLGQYEAHGLEGARWVTDKQPSNFLAIGLIRQMFPDAPVLHIRRKPVETAFSIYRRNFSRMWPFAHDLGDIAHYYAHQARIGDHWARHYPGRVTTIQYEDFVRDFEDRLRYILARTRIGWSRACLEFYKQDRAVMTFSALQVRRAPSPQHLDSTTPYRDWLGAFDDELSCWPVDPDTGAWTGHDADNHPHENADDDTGRRRPSSGGGIGAWLDRLRGRARS</sequence>
<dbReference type="SMART" id="SM00028">
    <property type="entry name" value="TPR"/>
    <property type="match status" value="5"/>
</dbReference>
<dbReference type="InterPro" id="IPR011990">
    <property type="entry name" value="TPR-like_helical_dom_sf"/>
</dbReference>
<accession>A0A495DKR7</accession>
<feature type="repeat" description="TPR" evidence="2">
    <location>
        <begin position="104"/>
        <end position="137"/>
    </location>
</feature>
<dbReference type="EMBL" id="RBIM01000002">
    <property type="protein sequence ID" value="RKR03214.1"/>
    <property type="molecule type" value="Genomic_DNA"/>
</dbReference>
<dbReference type="Gene3D" id="1.25.40.10">
    <property type="entry name" value="Tetratricopeptide repeat domain"/>
    <property type="match status" value="2"/>
</dbReference>
<comment type="caution">
    <text evidence="4">The sequence shown here is derived from an EMBL/GenBank/DDBJ whole genome shotgun (WGS) entry which is preliminary data.</text>
</comment>